<gene>
    <name evidence="2" type="ORF">SAMN04488522_103727</name>
</gene>
<evidence type="ECO:0000313" key="3">
    <source>
        <dbReference type="Proteomes" id="UP000184287"/>
    </source>
</evidence>
<keyword evidence="1" id="KW-0732">Signal</keyword>
<dbReference type="EMBL" id="FQUQ01000003">
    <property type="protein sequence ID" value="SHF80897.1"/>
    <property type="molecule type" value="Genomic_DNA"/>
</dbReference>
<protein>
    <submittedName>
        <fullName evidence="2">Uncharacterized protein</fullName>
    </submittedName>
</protein>
<reference evidence="3" key="1">
    <citation type="submission" date="2016-11" db="EMBL/GenBank/DDBJ databases">
        <authorList>
            <person name="Varghese N."/>
            <person name="Submissions S."/>
        </authorList>
    </citation>
    <scope>NUCLEOTIDE SEQUENCE [LARGE SCALE GENOMIC DNA]</scope>
    <source>
        <strain evidence="3">DSM 16990</strain>
    </source>
</reference>
<dbReference type="Proteomes" id="UP000184287">
    <property type="component" value="Unassembled WGS sequence"/>
</dbReference>
<sequence length="317" mass="36946">MNNKFSPSLFCLILINIGTSCAQEDITGVYNRSHKGDPHGASHLFVLENNRFVVTFFGGAIAGTWNITKGNLVEFKPDVPKQKIYLYGRHNKDIKDSCRIFFQGFENNETFIGFEDKAPLRRVFNPSPNCFSYPYVYKFPHIPGQMIMADKEDKEPNEKQNETSSKNIYTFKNTKKYNDFVAYYFEEHNDRRPFYAKIKEKQLFLSEDHAAQKRPLSENTKDLIFIKNIANMPQETNSVMYNPFYEECREDIAKDTLNWRFEQNKNAYINFLNYVEGEDNTTKIVYEFQHLPVTGKSAGAIAIDEVPLFVVKCKDRE</sequence>
<name>A0A1M5ENV6_9SPHI</name>
<dbReference type="RefSeq" id="WP_073232465.1">
    <property type="nucleotide sequence ID" value="NZ_FQUQ01000003.1"/>
</dbReference>
<dbReference type="PROSITE" id="PS51257">
    <property type="entry name" value="PROKAR_LIPOPROTEIN"/>
    <property type="match status" value="1"/>
</dbReference>
<dbReference type="STRING" id="288992.SAMN04488522_103727"/>
<evidence type="ECO:0000313" key="2">
    <source>
        <dbReference type="EMBL" id="SHF80897.1"/>
    </source>
</evidence>
<evidence type="ECO:0000256" key="1">
    <source>
        <dbReference type="SAM" id="SignalP"/>
    </source>
</evidence>
<feature type="signal peptide" evidence="1">
    <location>
        <begin position="1"/>
        <end position="22"/>
    </location>
</feature>
<proteinExistence type="predicted"/>
<feature type="chain" id="PRO_5012341301" evidence="1">
    <location>
        <begin position="23"/>
        <end position="317"/>
    </location>
</feature>
<accession>A0A1M5ENV6</accession>
<organism evidence="2 3">
    <name type="scientific">Pedobacter caeni</name>
    <dbReference type="NCBI Taxonomy" id="288992"/>
    <lineage>
        <taxon>Bacteria</taxon>
        <taxon>Pseudomonadati</taxon>
        <taxon>Bacteroidota</taxon>
        <taxon>Sphingobacteriia</taxon>
        <taxon>Sphingobacteriales</taxon>
        <taxon>Sphingobacteriaceae</taxon>
        <taxon>Pedobacter</taxon>
    </lineage>
</organism>
<keyword evidence="3" id="KW-1185">Reference proteome</keyword>
<dbReference type="OrthoDB" id="6654917at2"/>
<dbReference type="AlphaFoldDB" id="A0A1M5ENV6"/>